<dbReference type="EMBL" id="CP014585">
    <property type="protein sequence ID" value="ANZ75160.1"/>
    <property type="molecule type" value="Genomic_DNA"/>
</dbReference>
<dbReference type="OrthoDB" id="190846at2759"/>
<accession>A0A1B2JAX0</accession>
<feature type="compositionally biased region" description="Acidic residues" evidence="1">
    <location>
        <begin position="22"/>
        <end position="39"/>
    </location>
</feature>
<feature type="compositionally biased region" description="Basic and acidic residues" evidence="1">
    <location>
        <begin position="1"/>
        <end position="13"/>
    </location>
</feature>
<dbReference type="InterPro" id="IPR003386">
    <property type="entry name" value="LACT/PDAT_acylTrfase"/>
</dbReference>
<dbReference type="GO" id="GO:0008374">
    <property type="term" value="F:O-acyltransferase activity"/>
    <property type="evidence" value="ECO:0007669"/>
    <property type="project" value="InterPro"/>
</dbReference>
<evidence type="ECO:0000256" key="1">
    <source>
        <dbReference type="SAM" id="MobiDB-lite"/>
    </source>
</evidence>
<keyword evidence="2" id="KW-1133">Transmembrane helix</keyword>
<dbReference type="Pfam" id="PF02450">
    <property type="entry name" value="LCAT"/>
    <property type="match status" value="1"/>
</dbReference>
<dbReference type="Gene3D" id="3.40.50.1820">
    <property type="entry name" value="alpha/beta hydrolase"/>
    <property type="match status" value="1"/>
</dbReference>
<dbReference type="GO" id="GO:0006629">
    <property type="term" value="P:lipid metabolic process"/>
    <property type="evidence" value="ECO:0007669"/>
    <property type="project" value="InterPro"/>
</dbReference>
<dbReference type="AlphaFoldDB" id="A0A1B2JAX0"/>
<keyword evidence="2" id="KW-0812">Transmembrane</keyword>
<feature type="transmembrane region" description="Helical" evidence="2">
    <location>
        <begin position="73"/>
        <end position="91"/>
    </location>
</feature>
<organism evidence="3 4">
    <name type="scientific">Komagataella pastoris</name>
    <name type="common">Yeast</name>
    <name type="synonym">Pichia pastoris</name>
    <dbReference type="NCBI Taxonomy" id="4922"/>
    <lineage>
        <taxon>Eukaryota</taxon>
        <taxon>Fungi</taxon>
        <taxon>Dikarya</taxon>
        <taxon>Ascomycota</taxon>
        <taxon>Saccharomycotina</taxon>
        <taxon>Pichiomycetes</taxon>
        <taxon>Pichiales</taxon>
        <taxon>Pichiaceae</taxon>
        <taxon>Komagataella</taxon>
    </lineage>
</organism>
<feature type="compositionally biased region" description="Basic residues" evidence="1">
    <location>
        <begin position="43"/>
        <end position="55"/>
    </location>
</feature>
<evidence type="ECO:0000313" key="4">
    <source>
        <dbReference type="Proteomes" id="UP000094565"/>
    </source>
</evidence>
<evidence type="ECO:0000313" key="3">
    <source>
        <dbReference type="EMBL" id="ANZ75160.1"/>
    </source>
</evidence>
<keyword evidence="2" id="KW-0472">Membrane</keyword>
<feature type="region of interest" description="Disordered" evidence="1">
    <location>
        <begin position="1"/>
        <end position="55"/>
    </location>
</feature>
<sequence>MQLRKRGNERSRLESNAGDSDTVIDLDDSSVNDTLPDEDNIAKPRKASKHRRPSLRKIHSAETVRRFYESKNVIFIFGAFLGIVVALYFGATSSEYPIPDIDQLVNFDSLSTYFDDWKDVLPKSLQSIVESTHFNQNSKILSSESFAVGKQLKTKSRIEANHSIVLVPGVISTGLESWGLEGTADCPSEAHFRKRLWGSFYMLRTMFLDKACWLKHIMLDTTTGLDPPGISLRAAQGFEAADFFIAGYWIWNKILQNLAVIGYNPNNMVSAAYDWRLSFLDLEIRDAYFSKLKGFIELQKHQSGKKSVLVGHSMGSQVIYYFMKWVEAEGYGNGGPRWVHDHVDSFVDISGCMLGTPKAIPALLSGEMKDTVQLNALAVEGLEKFLSRRERADMIRSFGGIASMIPKGGDLIWGNLESSPDDATSIGDLGNDTYGNFIRFKESVGKYSQKNLTVTDSIQFLMEQTPAWFQNRMLRAYSYGFTNSAKQLKKNNKDHTKWSNPLEASLPNAPDLKVFCFYGFGNPTERAYYYREEADPAKTKLNVTIEKNYDSVLMADGDGTVSLMTHSMCHLWKQPNSVYNPGNSKVKIVEIDHEPDRFDIRGGAKTAEHVDILGSAELNELVLLVAAGKGDQIQEKIVSNLKEIVDNLELDL</sequence>
<gene>
    <name evidence="3" type="primary">LRO1</name>
    <name evidence="3" type="ORF">ATY40_BA7502461</name>
</gene>
<proteinExistence type="predicted"/>
<dbReference type="Proteomes" id="UP000094565">
    <property type="component" value="Chromosome 2"/>
</dbReference>
<protein>
    <submittedName>
        <fullName evidence="3">BA75_02461T0</fullName>
    </submittedName>
</protein>
<dbReference type="InterPro" id="IPR029058">
    <property type="entry name" value="AB_hydrolase_fold"/>
</dbReference>
<dbReference type="SUPFAM" id="SSF53474">
    <property type="entry name" value="alpha/beta-Hydrolases"/>
    <property type="match status" value="1"/>
</dbReference>
<evidence type="ECO:0000256" key="2">
    <source>
        <dbReference type="SAM" id="Phobius"/>
    </source>
</evidence>
<dbReference type="PANTHER" id="PTHR11440">
    <property type="entry name" value="LECITHIN-CHOLESTEROL ACYLTRANSFERASE-RELATED"/>
    <property type="match status" value="1"/>
</dbReference>
<name>A0A1B2JAX0_PICPA</name>
<reference evidence="3 4" key="1">
    <citation type="submission" date="2016-02" db="EMBL/GenBank/DDBJ databases">
        <title>Comparative genomic and transcriptomic foundation for Pichia pastoris.</title>
        <authorList>
            <person name="Love K.R."/>
            <person name="Shah K.A."/>
            <person name="Whittaker C.A."/>
            <person name="Wu J."/>
            <person name="Bartlett M.C."/>
            <person name="Ma D."/>
            <person name="Leeson R.L."/>
            <person name="Priest M."/>
            <person name="Young S.K."/>
            <person name="Love J.C."/>
        </authorList>
    </citation>
    <scope>NUCLEOTIDE SEQUENCE [LARGE SCALE GENOMIC DNA]</scope>
    <source>
        <strain evidence="3 4">ATCC 28485</strain>
    </source>
</reference>
<keyword evidence="4" id="KW-1185">Reference proteome</keyword>